<feature type="region of interest" description="Disordered" evidence="1">
    <location>
        <begin position="237"/>
        <end position="280"/>
    </location>
</feature>
<evidence type="ECO:0000313" key="3">
    <source>
        <dbReference type="EMBL" id="SNR73061.1"/>
    </source>
</evidence>
<dbReference type="RefSeq" id="WP_089309227.1">
    <property type="nucleotide sequence ID" value="NZ_FZNK01000016.1"/>
</dbReference>
<proteinExistence type="predicted"/>
<dbReference type="EMBL" id="FZNK01000016">
    <property type="protein sequence ID" value="SNR73061.1"/>
    <property type="molecule type" value="Genomic_DNA"/>
</dbReference>
<evidence type="ECO:0000256" key="2">
    <source>
        <dbReference type="SAM" id="Phobius"/>
    </source>
</evidence>
<sequence length="280" mass="30219">MRYQATTVLIVALVLGSAMGAPLSVSAQEPVRDVVVMSADYDETTPSQEIRVRLTIEPTDAKLSDIRVDFRSGAKTLIQTSSYASTVTPSNHDVSIRSEGRNAFVVPELDPGEKVTIAFSVVPSTLGERELTSAVADIEFSQNGQRLDAQISEQVELADNPWDRAQSSSRPTWSILLGWSAAGGILVGVATMIVYRRRQRSVVERVQSTLEQEVASIKRAGNQTVKRRADQLMEEIDRTVGRESADEQDETDSGSVVSKLAEVVGLGGGGSEGDRDGPNL</sequence>
<keyword evidence="2" id="KW-0472">Membrane</keyword>
<accession>A0A238YQT8</accession>
<keyword evidence="2" id="KW-1133">Transmembrane helix</keyword>
<dbReference type="Proteomes" id="UP000198297">
    <property type="component" value="Unassembled WGS sequence"/>
</dbReference>
<gene>
    <name evidence="3" type="ORF">SAMN06266787_11624</name>
</gene>
<evidence type="ECO:0000313" key="4">
    <source>
        <dbReference type="Proteomes" id="UP000198297"/>
    </source>
</evidence>
<keyword evidence="2" id="KW-0812">Transmembrane</keyword>
<protein>
    <submittedName>
        <fullName evidence="3">Uncharacterized protein</fullName>
    </submittedName>
</protein>
<feature type="transmembrane region" description="Helical" evidence="2">
    <location>
        <begin position="173"/>
        <end position="195"/>
    </location>
</feature>
<name>A0A238YQT8_HALEZ</name>
<dbReference type="AlphaFoldDB" id="A0A238YQT8"/>
<reference evidence="3 4" key="1">
    <citation type="submission" date="2017-06" db="EMBL/GenBank/DDBJ databases">
        <authorList>
            <person name="Kim H.J."/>
            <person name="Triplett B.A."/>
        </authorList>
    </citation>
    <scope>NUCLEOTIDE SEQUENCE [LARGE SCALE GENOMIC DNA]</scope>
    <source>
        <strain evidence="3 4">DSM 19316</strain>
    </source>
</reference>
<organism evidence="3 4">
    <name type="scientific">Halorubrum ezzemoulense</name>
    <name type="common">Halorubrum chaoviator</name>
    <dbReference type="NCBI Taxonomy" id="337243"/>
    <lineage>
        <taxon>Archaea</taxon>
        <taxon>Methanobacteriati</taxon>
        <taxon>Methanobacteriota</taxon>
        <taxon>Stenosarchaea group</taxon>
        <taxon>Halobacteria</taxon>
        <taxon>Halobacteriales</taxon>
        <taxon>Haloferacaceae</taxon>
        <taxon>Halorubrum</taxon>
    </lineage>
</organism>
<evidence type="ECO:0000256" key="1">
    <source>
        <dbReference type="SAM" id="MobiDB-lite"/>
    </source>
</evidence>